<dbReference type="NCBIfam" id="NF004165">
    <property type="entry name" value="PRK05629.1"/>
    <property type="match status" value="1"/>
</dbReference>
<evidence type="ECO:0000256" key="4">
    <source>
        <dbReference type="ARBA" id="ARBA00022705"/>
    </source>
</evidence>
<dbReference type="STRING" id="35755.UL82_03540"/>
<dbReference type="InterPro" id="IPR027417">
    <property type="entry name" value="P-loop_NTPase"/>
</dbReference>
<dbReference type="EMBL" id="LR134377">
    <property type="protein sequence ID" value="VEH06717.1"/>
    <property type="molecule type" value="Genomic_DNA"/>
</dbReference>
<dbReference type="HOGENOM" id="CLU_052338_0_0_11"/>
<dbReference type="InterPro" id="IPR005790">
    <property type="entry name" value="DNA_polIII_delta"/>
</dbReference>
<keyword evidence="11" id="KW-1185">Reference proteome</keyword>
<dbReference type="InterPro" id="IPR008921">
    <property type="entry name" value="DNA_pol3_clamp-load_cplx_C"/>
</dbReference>
<keyword evidence="4" id="KW-0235">DNA replication</keyword>
<sequence length="305" mass="32807">MHLILGEEEFLAERVRRGIIAQRSDQVTLIRAGEVTKPDLIELLSPSLFAEDRIIVFNKMEDAGKEAAELILHAAMDPGEGNTLIIHHTGAGRAKSYATKLRKVAQVHEVPKVKNYELSTWVTKEFRDLGIRPTPDVVAALLEGVGSDLRELASAAAQLVSDTNGNVDLAAVRNYYQGVAEVSGFDVADLAVSGQTSRAVASLRRALQLGVSPVALATALSMKVSGIARLYSTTGRINAQQLAGQLGMAPFVVEKTAKVARRWSGENISNAVILMADLDATVKGQGGDPEFALEDAVRRIAEWAR</sequence>
<evidence type="ECO:0000256" key="6">
    <source>
        <dbReference type="ARBA" id="ARBA00034754"/>
    </source>
</evidence>
<dbReference type="Gene3D" id="1.20.272.10">
    <property type="match status" value="1"/>
</dbReference>
<evidence type="ECO:0000256" key="5">
    <source>
        <dbReference type="ARBA" id="ARBA00022932"/>
    </source>
</evidence>
<dbReference type="GO" id="GO:0003677">
    <property type="term" value="F:DNA binding"/>
    <property type="evidence" value="ECO:0007669"/>
    <property type="project" value="InterPro"/>
</dbReference>
<dbReference type="Proteomes" id="UP000271380">
    <property type="component" value="Chromosome"/>
</dbReference>
<gene>
    <name evidence="9" type="primary">holA</name>
    <name evidence="10" type="ORF">NCTC949_01271</name>
    <name evidence="9" type="ORF">UL82_03540</name>
</gene>
<dbReference type="GO" id="GO:0009360">
    <property type="term" value="C:DNA polymerase III complex"/>
    <property type="evidence" value="ECO:0007669"/>
    <property type="project" value="TreeGrafter"/>
</dbReference>
<dbReference type="EC" id="2.7.7.7" evidence="1"/>
<dbReference type="NCBIfam" id="TIGR01128">
    <property type="entry name" value="holA"/>
    <property type="match status" value="1"/>
</dbReference>
<feature type="domain" description="DNA polymerase III delta subunit-like C-terminal" evidence="8">
    <location>
        <begin position="184"/>
        <end position="295"/>
    </location>
</feature>
<protein>
    <recommendedName>
        <fullName evidence="1">DNA-directed DNA polymerase</fullName>
        <ecNumber evidence="1">2.7.7.7</ecNumber>
    </recommendedName>
</protein>
<evidence type="ECO:0000313" key="10">
    <source>
        <dbReference type="EMBL" id="VEH06717.1"/>
    </source>
</evidence>
<accession>A0A0F6QZU6</accession>
<dbReference type="Proteomes" id="UP000033457">
    <property type="component" value="Chromosome"/>
</dbReference>
<evidence type="ECO:0000313" key="11">
    <source>
        <dbReference type="Proteomes" id="UP000033457"/>
    </source>
</evidence>
<evidence type="ECO:0000256" key="1">
    <source>
        <dbReference type="ARBA" id="ARBA00012417"/>
    </source>
</evidence>
<evidence type="ECO:0000313" key="12">
    <source>
        <dbReference type="Proteomes" id="UP000271380"/>
    </source>
</evidence>
<dbReference type="PANTHER" id="PTHR34388">
    <property type="entry name" value="DNA POLYMERASE III SUBUNIT DELTA"/>
    <property type="match status" value="1"/>
</dbReference>
<dbReference type="GO" id="GO:0003887">
    <property type="term" value="F:DNA-directed DNA polymerase activity"/>
    <property type="evidence" value="ECO:0007669"/>
    <property type="project" value="UniProtKB-KW"/>
</dbReference>
<dbReference type="GO" id="GO:0006261">
    <property type="term" value="P:DNA-templated DNA replication"/>
    <property type="evidence" value="ECO:0007669"/>
    <property type="project" value="TreeGrafter"/>
</dbReference>
<dbReference type="InterPro" id="IPR048466">
    <property type="entry name" value="DNA_pol3_delta-like_C"/>
</dbReference>
<keyword evidence="3 9" id="KW-0548">Nucleotidyltransferase</keyword>
<reference evidence="9 11" key="1">
    <citation type="journal article" date="2015" name="Genome Announc.">
        <title>Complete Genome Sequence of Corynebacterium kutscheri DSM 20755, a Corynebacterial Type Strain with Remarkably Low G+C Content of Chromosomal DNA.</title>
        <authorList>
            <person name="Ruckert C."/>
            <person name="Albersmeier A."/>
            <person name="Winkler A."/>
            <person name="Tauch A."/>
        </authorList>
    </citation>
    <scope>NUCLEOTIDE SEQUENCE [LARGE SCALE GENOMIC DNA]</scope>
    <source>
        <strain evidence="9 11">DSM 20755</strain>
    </source>
</reference>
<comment type="catalytic activity">
    <reaction evidence="7">
        <text>DNA(n) + a 2'-deoxyribonucleoside 5'-triphosphate = DNA(n+1) + diphosphate</text>
        <dbReference type="Rhea" id="RHEA:22508"/>
        <dbReference type="Rhea" id="RHEA-COMP:17339"/>
        <dbReference type="Rhea" id="RHEA-COMP:17340"/>
        <dbReference type="ChEBI" id="CHEBI:33019"/>
        <dbReference type="ChEBI" id="CHEBI:61560"/>
        <dbReference type="ChEBI" id="CHEBI:173112"/>
        <dbReference type="EC" id="2.7.7.7"/>
    </reaction>
</comment>
<dbReference type="EMBL" id="CP011312">
    <property type="protein sequence ID" value="AKE40915.1"/>
    <property type="molecule type" value="Genomic_DNA"/>
</dbReference>
<dbReference type="SUPFAM" id="SSF52540">
    <property type="entry name" value="P-loop containing nucleoside triphosphate hydrolases"/>
    <property type="match status" value="1"/>
</dbReference>
<comment type="similarity">
    <text evidence="6">Belongs to the DNA polymerase HolA subunit family.</text>
</comment>
<organism evidence="9 11">
    <name type="scientific">Corynebacterium kutscheri</name>
    <dbReference type="NCBI Taxonomy" id="35755"/>
    <lineage>
        <taxon>Bacteria</taxon>
        <taxon>Bacillati</taxon>
        <taxon>Actinomycetota</taxon>
        <taxon>Actinomycetes</taxon>
        <taxon>Mycobacteriales</taxon>
        <taxon>Corynebacteriaceae</taxon>
        <taxon>Corynebacterium</taxon>
    </lineage>
</organism>
<name>A0A0F6QZU6_9CORY</name>
<reference evidence="10 12" key="2">
    <citation type="submission" date="2018-12" db="EMBL/GenBank/DDBJ databases">
        <authorList>
            <consortium name="Pathogen Informatics"/>
        </authorList>
    </citation>
    <scope>NUCLEOTIDE SEQUENCE [LARGE SCALE GENOMIC DNA]</scope>
    <source>
        <strain evidence="10 12">NCTC949</strain>
    </source>
</reference>
<evidence type="ECO:0000313" key="9">
    <source>
        <dbReference type="EMBL" id="AKE40915.1"/>
    </source>
</evidence>
<dbReference type="AlphaFoldDB" id="A0A0F6QZU6"/>
<dbReference type="KEGG" id="cku:UL82_03540"/>
<evidence type="ECO:0000256" key="7">
    <source>
        <dbReference type="ARBA" id="ARBA00049244"/>
    </source>
</evidence>
<keyword evidence="2 9" id="KW-0808">Transferase</keyword>
<dbReference type="Pfam" id="PF21694">
    <property type="entry name" value="DNA_pol3_delta_C"/>
    <property type="match status" value="1"/>
</dbReference>
<dbReference type="PANTHER" id="PTHR34388:SF1">
    <property type="entry name" value="DNA POLYMERASE III SUBUNIT DELTA"/>
    <property type="match status" value="1"/>
</dbReference>
<proteinExistence type="inferred from homology"/>
<dbReference type="SUPFAM" id="SSF48019">
    <property type="entry name" value="post-AAA+ oligomerization domain-like"/>
    <property type="match status" value="1"/>
</dbReference>
<keyword evidence="5" id="KW-0239">DNA-directed DNA polymerase</keyword>
<evidence type="ECO:0000256" key="3">
    <source>
        <dbReference type="ARBA" id="ARBA00022695"/>
    </source>
</evidence>
<evidence type="ECO:0000259" key="8">
    <source>
        <dbReference type="Pfam" id="PF21694"/>
    </source>
</evidence>
<evidence type="ECO:0000256" key="2">
    <source>
        <dbReference type="ARBA" id="ARBA00022679"/>
    </source>
</evidence>